<evidence type="ECO:0000256" key="1">
    <source>
        <dbReference type="ARBA" id="ARBA00004496"/>
    </source>
</evidence>
<keyword evidence="7" id="KW-0067">ATP-binding</keyword>
<dbReference type="InterPro" id="IPR008147">
    <property type="entry name" value="Gln_synt_N"/>
</dbReference>
<dbReference type="FunFam" id="3.30.590.10:FF:000011">
    <property type="entry name" value="Glutamine synthetase"/>
    <property type="match status" value="1"/>
</dbReference>
<dbReference type="GO" id="GO:0005737">
    <property type="term" value="C:cytoplasm"/>
    <property type="evidence" value="ECO:0000318"/>
    <property type="project" value="GO_Central"/>
</dbReference>
<comment type="subcellular location">
    <subcellularLocation>
        <location evidence="1">Cytoplasm</location>
    </subcellularLocation>
</comment>
<dbReference type="Proteomes" id="UP000005239">
    <property type="component" value="Unassembled WGS sequence"/>
</dbReference>
<dbReference type="InterPro" id="IPR036651">
    <property type="entry name" value="Gln_synt_N_sf"/>
</dbReference>
<dbReference type="PROSITE" id="PS51986">
    <property type="entry name" value="GS_BETA_GRASP"/>
    <property type="match status" value="1"/>
</dbReference>
<dbReference type="FunFam" id="3.10.20.70:FF:000004">
    <property type="entry name" value="Glutamine synthetase"/>
    <property type="match status" value="1"/>
</dbReference>
<sequence>MFSFLNLAELPIEILLDIFGQVDRDETKPFESIEWAEDCSYRNIGLLRRKPIRTTLRLVCRRFNNIITDPTNQRRLSAIRMRVEMIAIAQLGSDFEIRVFPETSYEETACPPEISALHRREDTLVRWAREELTNCRKMWPCGGSEELFEKFTHIISQFEPRRLELARIDITRSFMESLIECLRGYPRIQCIKFALKKKACMTNFQDYLENLNIIESQFNKDIDIGIMAKFASNFHSLIRIQKRFVTSEFIEIWTTGPDTGGFDFFEPIEHNEELTSISLFNFHRFSFFESAKLLTTIGELINAIERRIKIGKFKWQILLSDDEREIRRFTQNNHLNYRAVERFHENDNREAFRLMKLHKFNGVEYAVIILIAWSQHSGCYNAGMTHEQFHVRIPLGTAIVDQFLGLPPHPTKCQATYIWIDGTGEHLRCKTRTFDAAPTSIEQYPIWNYDGSSTGQAIGRDSDTYLKAVAHYPDPFLGGQNRLVMCETFDKDMKPTATNHRAKCAQIMKGIAQQVPWFGMEQEYLLLDRDGYPLGWPKNGFPAKQGPYYCGVGANKVVGREIVETHYRACLHAGLKIFGTNAEVTPGQWEFQIGCCEGIAMGDELWMARFLLHRVAEQFGVIVTFDPKPAITMGEWNGAGCHTNVSTAAIRAPGGMKHIEAAMKKLEAKHQDHMRMYTMKRTKCTQ</sequence>
<dbReference type="PROSITE" id="PS51987">
    <property type="entry name" value="GS_CATALYTIC"/>
    <property type="match status" value="1"/>
</dbReference>
<keyword evidence="6" id="KW-0547">Nucleotide-binding</keyword>
<reference evidence="10" key="2">
    <citation type="submission" date="2022-06" db="UniProtKB">
        <authorList>
            <consortium name="EnsemblMetazoa"/>
        </authorList>
    </citation>
    <scope>IDENTIFICATION</scope>
    <source>
        <strain evidence="10">PS312</strain>
    </source>
</reference>
<reference evidence="11" key="1">
    <citation type="journal article" date="2008" name="Nat. Genet.">
        <title>The Pristionchus pacificus genome provides a unique perspective on nematode lifestyle and parasitism.</title>
        <authorList>
            <person name="Dieterich C."/>
            <person name="Clifton S.W."/>
            <person name="Schuster L.N."/>
            <person name="Chinwalla A."/>
            <person name="Delehaunty K."/>
            <person name="Dinkelacker I."/>
            <person name="Fulton L."/>
            <person name="Fulton R."/>
            <person name="Godfrey J."/>
            <person name="Minx P."/>
            <person name="Mitreva M."/>
            <person name="Roeseler W."/>
            <person name="Tian H."/>
            <person name="Witte H."/>
            <person name="Yang S.P."/>
            <person name="Wilson R.K."/>
            <person name="Sommer R.J."/>
        </authorList>
    </citation>
    <scope>NUCLEOTIDE SEQUENCE [LARGE SCALE GENOMIC DNA]</scope>
    <source>
        <strain evidence="11">PS312</strain>
    </source>
</reference>
<evidence type="ECO:0000256" key="7">
    <source>
        <dbReference type="ARBA" id="ARBA00022840"/>
    </source>
</evidence>
<comment type="similarity">
    <text evidence="2 8 9">Belongs to the glutamine synthetase family.</text>
</comment>
<dbReference type="InterPro" id="IPR008146">
    <property type="entry name" value="Gln_synth_cat_dom"/>
</dbReference>
<proteinExistence type="inferred from homology"/>
<dbReference type="Gene3D" id="3.30.590.10">
    <property type="entry name" value="Glutamine synthetase/guanido kinase, catalytic domain"/>
    <property type="match status" value="1"/>
</dbReference>
<accession>A0A2A6BM89</accession>
<evidence type="ECO:0000313" key="10">
    <source>
        <dbReference type="EnsemblMetazoa" id="PPA05737.1"/>
    </source>
</evidence>
<dbReference type="PANTHER" id="PTHR20852">
    <property type="entry name" value="GLUTAMINE SYNTHETASE"/>
    <property type="match status" value="1"/>
</dbReference>
<dbReference type="EC" id="6.3.1.2" evidence="3"/>
<gene>
    <name evidence="10" type="primary">WBGene00095291</name>
</gene>
<name>A0A2A6BM89_PRIPA</name>
<dbReference type="InterPro" id="IPR027302">
    <property type="entry name" value="Gln_synth_N_conserv_site"/>
</dbReference>
<evidence type="ECO:0000256" key="4">
    <source>
        <dbReference type="ARBA" id="ARBA00022490"/>
    </source>
</evidence>
<dbReference type="GO" id="GO:0005524">
    <property type="term" value="F:ATP binding"/>
    <property type="evidence" value="ECO:0007669"/>
    <property type="project" value="UniProtKB-KW"/>
</dbReference>
<dbReference type="SUPFAM" id="SSF55931">
    <property type="entry name" value="Glutamine synthetase/guanido kinase"/>
    <property type="match status" value="1"/>
</dbReference>
<dbReference type="Pfam" id="PF00120">
    <property type="entry name" value="Gln-synt_C"/>
    <property type="match status" value="1"/>
</dbReference>
<evidence type="ECO:0000256" key="8">
    <source>
        <dbReference type="PROSITE-ProRule" id="PRU01330"/>
    </source>
</evidence>
<dbReference type="GO" id="GO:0006542">
    <property type="term" value="P:glutamine biosynthetic process"/>
    <property type="evidence" value="ECO:0000318"/>
    <property type="project" value="GO_Central"/>
</dbReference>
<dbReference type="InterPro" id="IPR014746">
    <property type="entry name" value="Gln_synth/guanido_kin_cat_dom"/>
</dbReference>
<organism evidence="10 11">
    <name type="scientific">Pristionchus pacificus</name>
    <name type="common">Parasitic nematode worm</name>
    <dbReference type="NCBI Taxonomy" id="54126"/>
    <lineage>
        <taxon>Eukaryota</taxon>
        <taxon>Metazoa</taxon>
        <taxon>Ecdysozoa</taxon>
        <taxon>Nematoda</taxon>
        <taxon>Chromadorea</taxon>
        <taxon>Rhabditida</taxon>
        <taxon>Rhabditina</taxon>
        <taxon>Diplogasteromorpha</taxon>
        <taxon>Diplogasteroidea</taxon>
        <taxon>Neodiplogasteridae</taxon>
        <taxon>Pristionchus</taxon>
    </lineage>
</organism>
<evidence type="ECO:0000256" key="2">
    <source>
        <dbReference type="ARBA" id="ARBA00009897"/>
    </source>
</evidence>
<dbReference type="GO" id="GO:0004356">
    <property type="term" value="F:glutamine synthetase activity"/>
    <property type="evidence" value="ECO:0000318"/>
    <property type="project" value="GO_Central"/>
</dbReference>
<dbReference type="EnsemblMetazoa" id="PPA05737.1">
    <property type="protein sequence ID" value="PPA05737.1"/>
    <property type="gene ID" value="WBGene00095291"/>
</dbReference>
<dbReference type="PROSITE" id="PS00180">
    <property type="entry name" value="GLNA_1"/>
    <property type="match status" value="1"/>
</dbReference>
<evidence type="ECO:0000256" key="9">
    <source>
        <dbReference type="RuleBase" id="RU000384"/>
    </source>
</evidence>
<dbReference type="SMART" id="SM01230">
    <property type="entry name" value="Gln-synt_C"/>
    <property type="match status" value="1"/>
</dbReference>
<evidence type="ECO:0000256" key="6">
    <source>
        <dbReference type="ARBA" id="ARBA00022741"/>
    </source>
</evidence>
<dbReference type="PANTHER" id="PTHR20852:SF96">
    <property type="entry name" value="GLUTAMINE SYNTHETASE-RELATED"/>
    <property type="match status" value="1"/>
</dbReference>
<dbReference type="InterPro" id="IPR050292">
    <property type="entry name" value="Glutamine_Synthetase"/>
</dbReference>
<keyword evidence="11" id="KW-1185">Reference proteome</keyword>
<keyword evidence="5" id="KW-0436">Ligase</keyword>
<evidence type="ECO:0000313" key="11">
    <source>
        <dbReference type="Proteomes" id="UP000005239"/>
    </source>
</evidence>
<dbReference type="SUPFAM" id="SSF54368">
    <property type="entry name" value="Glutamine synthetase, N-terminal domain"/>
    <property type="match status" value="1"/>
</dbReference>
<evidence type="ECO:0000256" key="3">
    <source>
        <dbReference type="ARBA" id="ARBA00012937"/>
    </source>
</evidence>
<accession>A0A8R1Y5M4</accession>
<evidence type="ECO:0000256" key="5">
    <source>
        <dbReference type="ARBA" id="ARBA00022598"/>
    </source>
</evidence>
<protein>
    <recommendedName>
        <fullName evidence="3">glutamine synthetase</fullName>
        <ecNumber evidence="3">6.3.1.2</ecNumber>
    </recommendedName>
</protein>
<dbReference type="Gene3D" id="3.10.20.70">
    <property type="entry name" value="Glutamine synthetase, N-terminal domain"/>
    <property type="match status" value="1"/>
</dbReference>
<dbReference type="AlphaFoldDB" id="A0A2A6BM89"/>
<keyword evidence="4" id="KW-0963">Cytoplasm</keyword>